<comment type="caution">
    <text evidence="2">The sequence shown here is derived from an EMBL/GenBank/DDBJ whole genome shotgun (WGS) entry which is preliminary data.</text>
</comment>
<name>A0A9X8QSC9_9ACTN</name>
<evidence type="ECO:0000313" key="2">
    <source>
        <dbReference type="EMBL" id="SHL75626.1"/>
    </source>
</evidence>
<accession>A0A9X8QSC9</accession>
<proteinExistence type="predicted"/>
<protein>
    <submittedName>
        <fullName evidence="2">Uncharacterized protein</fullName>
    </submittedName>
</protein>
<dbReference type="RefSeq" id="WP_073444631.1">
    <property type="nucleotide sequence ID" value="NZ_FRBK01000006.1"/>
</dbReference>
<dbReference type="AlphaFoldDB" id="A0A9X8QSC9"/>
<dbReference type="Proteomes" id="UP000184388">
    <property type="component" value="Unassembled WGS sequence"/>
</dbReference>
<dbReference type="EMBL" id="FRBK01000006">
    <property type="protein sequence ID" value="SHL75626.1"/>
    <property type="molecule type" value="Genomic_DNA"/>
</dbReference>
<sequence length="73" mass="8192">MYEIPKRRAVRRAVTRDQVAEAEAQAALIETLIDAIDNEPEVRAAILRVVAGGQMSRRPRPTTTQPVRRGRGR</sequence>
<reference evidence="3" key="1">
    <citation type="submission" date="2016-11" db="EMBL/GenBank/DDBJ databases">
        <authorList>
            <person name="Jaros S."/>
            <person name="Januszkiewicz K."/>
            <person name="Wedrychowicz H."/>
        </authorList>
    </citation>
    <scope>NUCLEOTIDE SEQUENCE [LARGE SCALE GENOMIC DNA]</scope>
    <source>
        <strain evidence="3">CGMCC 4.3555</strain>
    </source>
</reference>
<gene>
    <name evidence="2" type="ORF">SAMN05216268_10688</name>
</gene>
<organism evidence="2 3">
    <name type="scientific">Streptomyces yunnanensis</name>
    <dbReference type="NCBI Taxonomy" id="156453"/>
    <lineage>
        <taxon>Bacteria</taxon>
        <taxon>Bacillati</taxon>
        <taxon>Actinomycetota</taxon>
        <taxon>Actinomycetes</taxon>
        <taxon>Kitasatosporales</taxon>
        <taxon>Streptomycetaceae</taxon>
        <taxon>Streptomyces</taxon>
    </lineage>
</organism>
<evidence type="ECO:0000256" key="1">
    <source>
        <dbReference type="SAM" id="MobiDB-lite"/>
    </source>
</evidence>
<evidence type="ECO:0000313" key="3">
    <source>
        <dbReference type="Proteomes" id="UP000184388"/>
    </source>
</evidence>
<feature type="region of interest" description="Disordered" evidence="1">
    <location>
        <begin position="53"/>
        <end position="73"/>
    </location>
</feature>